<keyword evidence="3" id="KW-0819">tRNA processing</keyword>
<reference evidence="9 10" key="1">
    <citation type="submission" date="2018-01" db="EMBL/GenBank/DDBJ databases">
        <title>Draft genome sequences of clinical isolates and type strains of oral Veillonella including Veillonella infantum sp., nov.</title>
        <authorList>
            <person name="Mashima I."/>
            <person name="Liao Y.-C."/>
            <person name="Sabharwal A."/>
            <person name="Haase E.M."/>
            <person name="Nakazawa F."/>
            <person name="Scannapieco F.A."/>
        </authorList>
    </citation>
    <scope>NUCLEOTIDE SEQUENCE [LARGE SCALE GENOMIC DNA]</scope>
    <source>
        <strain evidence="9 10">Y6</strain>
    </source>
</reference>
<dbReference type="GO" id="GO:0005829">
    <property type="term" value="C:cytosol"/>
    <property type="evidence" value="ECO:0007669"/>
    <property type="project" value="TreeGrafter"/>
</dbReference>
<dbReference type="PRINTS" id="PR00789">
    <property type="entry name" value="OSIALOPTASE"/>
</dbReference>
<evidence type="ECO:0000256" key="6">
    <source>
        <dbReference type="ARBA" id="ARBA00048117"/>
    </source>
</evidence>
<dbReference type="GO" id="GO:0046872">
    <property type="term" value="F:metal ion binding"/>
    <property type="evidence" value="ECO:0007669"/>
    <property type="project" value="UniProtKB-KW"/>
</dbReference>
<dbReference type="GO" id="GO:0008033">
    <property type="term" value="P:tRNA processing"/>
    <property type="evidence" value="ECO:0007669"/>
    <property type="project" value="UniProtKB-KW"/>
</dbReference>
<dbReference type="PANTHER" id="PTHR11735:SF11">
    <property type="entry name" value="TRNA THREONYLCARBAMOYLADENOSINE BIOSYNTHESIS PROTEIN TSAB"/>
    <property type="match status" value="1"/>
</dbReference>
<dbReference type="EMBL" id="BJCQ01000008">
    <property type="protein sequence ID" value="GCL66624.1"/>
    <property type="molecule type" value="Genomic_DNA"/>
</dbReference>
<reference evidence="8 11" key="2">
    <citation type="submission" date="2019-03" db="EMBL/GenBank/DDBJ databases">
        <title>Draft genome sequences of two Veillonella tobetsuensis clinical isolates from intraoperative bronchial fluids of elderly patients with pulmonary carcinoma.</title>
        <authorList>
            <person name="Akiyama T."/>
        </authorList>
    </citation>
    <scope>NUCLEOTIDE SEQUENCE [LARGE SCALE GENOMIC DNA]</scope>
    <source>
        <strain evidence="8 11">PAGU 1578</strain>
    </source>
</reference>
<protein>
    <recommendedName>
        <fullName evidence="1">N(6)-L-threonylcarbamoyladenine synthase</fullName>
        <ecNumber evidence="1">2.3.1.234</ecNumber>
    </recommendedName>
</protein>
<dbReference type="STRING" id="1110546.GCA_001078375_01070"/>
<dbReference type="Gene3D" id="3.30.420.40">
    <property type="match status" value="2"/>
</dbReference>
<keyword evidence="4" id="KW-0479">Metal-binding</keyword>
<name>A0A2S7ZNL5_9FIRM</name>
<evidence type="ECO:0000256" key="5">
    <source>
        <dbReference type="ARBA" id="ARBA00023315"/>
    </source>
</evidence>
<keyword evidence="5" id="KW-0012">Acyltransferase</keyword>
<dbReference type="InterPro" id="IPR017861">
    <property type="entry name" value="KAE1/TsaD"/>
</dbReference>
<dbReference type="GO" id="GO:0016787">
    <property type="term" value="F:hydrolase activity"/>
    <property type="evidence" value="ECO:0007669"/>
    <property type="project" value="UniProtKB-KW"/>
</dbReference>
<accession>A0A2S7ZNL5</accession>
<dbReference type="AlphaFoldDB" id="A0A2S7ZNL5"/>
<dbReference type="SUPFAM" id="SSF53067">
    <property type="entry name" value="Actin-like ATPase domain"/>
    <property type="match status" value="1"/>
</dbReference>
<dbReference type="Proteomes" id="UP000300381">
    <property type="component" value="Unassembled WGS sequence"/>
</dbReference>
<keyword evidence="9" id="KW-0378">Hydrolase</keyword>
<evidence type="ECO:0000313" key="10">
    <source>
        <dbReference type="Proteomes" id="UP000238877"/>
    </source>
</evidence>
<dbReference type="EMBL" id="PPDF01000012">
    <property type="protein sequence ID" value="PQL24831.1"/>
    <property type="molecule type" value="Genomic_DNA"/>
</dbReference>
<evidence type="ECO:0000313" key="11">
    <source>
        <dbReference type="Proteomes" id="UP000300381"/>
    </source>
</evidence>
<proteinExistence type="predicted"/>
<keyword evidence="2" id="KW-0808">Transferase</keyword>
<evidence type="ECO:0000259" key="7">
    <source>
        <dbReference type="Pfam" id="PF00814"/>
    </source>
</evidence>
<dbReference type="PANTHER" id="PTHR11735">
    <property type="entry name" value="TRNA N6-ADENOSINE THREONYLCARBAMOYLTRANSFERASE"/>
    <property type="match status" value="1"/>
</dbReference>
<sequence>MKQYFLGIDTSCYTTSCAIIDDELNIVGEARKILDVKSGMKGLQQSNMVFQHTKVLPRLIEELVQVPLSGIGVSAFPRRADDSYMPAFLVGHSFGRALSHMMKVPMYEFSHQENHILAALRDIGSIPNQPFYALHLSGGTTELVLTEYKGKGVFESSIIGGSNDLQGGQFVDRVGVALGLQFPCGKELERLALQTDTYDPLPSSVKEGWISFAGPCSAALRNIGNGVAPASISKALFSCIGNSLEKLLTYHLEHTPVSTLVAVGGVMSNSILRNRIKGFCNKNDVKVYFATPKFSVDNATGNAYGALLASKE</sequence>
<dbReference type="Pfam" id="PF00814">
    <property type="entry name" value="TsaD"/>
    <property type="match status" value="1"/>
</dbReference>
<feature type="domain" description="Gcp-like" evidence="7">
    <location>
        <begin position="86"/>
        <end position="300"/>
    </location>
</feature>
<dbReference type="RefSeq" id="WP_105093209.1">
    <property type="nucleotide sequence ID" value="NZ_BJCQ01000008.1"/>
</dbReference>
<evidence type="ECO:0000256" key="2">
    <source>
        <dbReference type="ARBA" id="ARBA00022679"/>
    </source>
</evidence>
<dbReference type="InterPro" id="IPR000905">
    <property type="entry name" value="Gcp-like_dom"/>
</dbReference>
<comment type="caution">
    <text evidence="9">The sequence shown here is derived from an EMBL/GenBank/DDBJ whole genome shotgun (WGS) entry which is preliminary data.</text>
</comment>
<organism evidence="9 10">
    <name type="scientific">Veillonella tobetsuensis</name>
    <dbReference type="NCBI Taxonomy" id="1110546"/>
    <lineage>
        <taxon>Bacteria</taxon>
        <taxon>Bacillati</taxon>
        <taxon>Bacillota</taxon>
        <taxon>Negativicutes</taxon>
        <taxon>Veillonellales</taxon>
        <taxon>Veillonellaceae</taxon>
        <taxon>Veillonella</taxon>
    </lineage>
</organism>
<dbReference type="InterPro" id="IPR043129">
    <property type="entry name" value="ATPase_NBD"/>
</dbReference>
<evidence type="ECO:0000256" key="4">
    <source>
        <dbReference type="ARBA" id="ARBA00022723"/>
    </source>
</evidence>
<gene>
    <name evidence="8" type="ORF">PAGU1578_02450</name>
    <name evidence="9" type="ORF">VTHSUH11_07565</name>
</gene>
<comment type="catalytic activity">
    <reaction evidence="6">
        <text>L-threonylcarbamoyladenylate + adenosine(37) in tRNA = N(6)-L-threonylcarbamoyladenosine(37) in tRNA + AMP + H(+)</text>
        <dbReference type="Rhea" id="RHEA:37059"/>
        <dbReference type="Rhea" id="RHEA-COMP:10162"/>
        <dbReference type="Rhea" id="RHEA-COMP:10163"/>
        <dbReference type="ChEBI" id="CHEBI:15378"/>
        <dbReference type="ChEBI" id="CHEBI:73682"/>
        <dbReference type="ChEBI" id="CHEBI:74411"/>
        <dbReference type="ChEBI" id="CHEBI:74418"/>
        <dbReference type="ChEBI" id="CHEBI:456215"/>
        <dbReference type="EC" id="2.3.1.234"/>
    </reaction>
</comment>
<evidence type="ECO:0000313" key="9">
    <source>
        <dbReference type="EMBL" id="PQL24831.1"/>
    </source>
</evidence>
<dbReference type="Proteomes" id="UP000238877">
    <property type="component" value="Unassembled WGS sequence"/>
</dbReference>
<dbReference type="GO" id="GO:0061711">
    <property type="term" value="F:tRNA N(6)-L-threonylcarbamoyladenine synthase activity"/>
    <property type="evidence" value="ECO:0007669"/>
    <property type="project" value="UniProtKB-EC"/>
</dbReference>
<dbReference type="EC" id="2.3.1.234" evidence="1"/>
<evidence type="ECO:0000313" key="8">
    <source>
        <dbReference type="EMBL" id="GCL66624.1"/>
    </source>
</evidence>
<evidence type="ECO:0000256" key="1">
    <source>
        <dbReference type="ARBA" id="ARBA00012156"/>
    </source>
</evidence>
<evidence type="ECO:0000256" key="3">
    <source>
        <dbReference type="ARBA" id="ARBA00022694"/>
    </source>
</evidence>